<reference evidence="2" key="1">
    <citation type="submission" date="2021-01" db="EMBL/GenBank/DDBJ databases">
        <authorList>
            <person name="Corre E."/>
            <person name="Pelletier E."/>
            <person name="Niang G."/>
            <person name="Scheremetjew M."/>
            <person name="Finn R."/>
            <person name="Kale V."/>
            <person name="Holt S."/>
            <person name="Cochrane G."/>
            <person name="Meng A."/>
            <person name="Brown T."/>
            <person name="Cohen L."/>
        </authorList>
    </citation>
    <scope>NUCLEOTIDE SEQUENCE</scope>
    <source>
        <strain evidence="2">RCC3387</strain>
    </source>
</reference>
<accession>A0A7S2P9K9</accession>
<organism evidence="2">
    <name type="scientific">Zooxanthella nutricula</name>
    <dbReference type="NCBI Taxonomy" id="1333877"/>
    <lineage>
        <taxon>Eukaryota</taxon>
        <taxon>Sar</taxon>
        <taxon>Alveolata</taxon>
        <taxon>Dinophyceae</taxon>
        <taxon>Peridiniales</taxon>
        <taxon>Peridiniales incertae sedis</taxon>
        <taxon>Zooxanthella</taxon>
    </lineage>
</organism>
<protein>
    <recommendedName>
        <fullName evidence="3">Glycoside hydrolase family 5 domain-containing protein</fullName>
    </recommendedName>
</protein>
<gene>
    <name evidence="2" type="ORF">BRAN1462_LOCUS32225</name>
</gene>
<dbReference type="InterPro" id="IPR017853">
    <property type="entry name" value="GH"/>
</dbReference>
<evidence type="ECO:0000313" key="2">
    <source>
        <dbReference type="EMBL" id="CAD9583950.1"/>
    </source>
</evidence>
<dbReference type="Gene3D" id="3.20.20.80">
    <property type="entry name" value="Glycosidases"/>
    <property type="match status" value="1"/>
</dbReference>
<evidence type="ECO:0000256" key="1">
    <source>
        <dbReference type="SAM" id="SignalP"/>
    </source>
</evidence>
<feature type="chain" id="PRO_5030807273" description="Glycoside hydrolase family 5 domain-containing protein" evidence="1">
    <location>
        <begin position="23"/>
        <end position="486"/>
    </location>
</feature>
<evidence type="ECO:0008006" key="3">
    <source>
        <dbReference type="Google" id="ProtNLM"/>
    </source>
</evidence>
<feature type="signal peptide" evidence="1">
    <location>
        <begin position="1"/>
        <end position="22"/>
    </location>
</feature>
<proteinExistence type="predicted"/>
<sequence>MAGRFARALALSGAVLAPGACAGTREVMKGISYGPTPVTIPAAASQLPEDDYFCDEAAPMWSSSGRGDLRIMSSMGANLVRLYGNDPRNKHGGFLDEAHTEGLRVAVGMSDWPFYQQVPGNCKDAADAFNCFTQIKPLYLDNLKKGFLRADKTYHPALRVVNVLNEPDLKMPPTATTGAAAGAKQMARSLISAFDAMLDAERYLGVTGPLVNFTATFSYAVCMACDRFQDSPALGQMAQLDDAMRHPEKYDYKPKNDITSAYKARWMHSFNTQNPATDLQHQFLDSYNQAFPATPVYIGEYHRVDANQTEDLDTILAAVESNELFVGISFFEYTVSYYKTGSEMDFGMFGYGNDTVKTMDYFGQELPVKCLAPVASPPSGTTMPEAVARVYGGHVDDSLMCGGGGSVVPITLPSSTLAPVTLPTTTTTGFLASTSTTLASTSTTSRAADFGPDASAKSAAALALPSRVALQACLAAFVSALAARER</sequence>
<dbReference type="EMBL" id="HBGW01050658">
    <property type="protein sequence ID" value="CAD9583950.1"/>
    <property type="molecule type" value="Transcribed_RNA"/>
</dbReference>
<dbReference type="AlphaFoldDB" id="A0A7S2P9K9"/>
<keyword evidence="1" id="KW-0732">Signal</keyword>
<name>A0A7S2P9K9_9DINO</name>
<dbReference type="SUPFAM" id="SSF51445">
    <property type="entry name" value="(Trans)glycosidases"/>
    <property type="match status" value="1"/>
</dbReference>